<name>A0AAD3XR26_NEPGR</name>
<reference evidence="1" key="1">
    <citation type="submission" date="2023-05" db="EMBL/GenBank/DDBJ databases">
        <title>Nepenthes gracilis genome sequencing.</title>
        <authorList>
            <person name="Fukushima K."/>
        </authorList>
    </citation>
    <scope>NUCLEOTIDE SEQUENCE</scope>
    <source>
        <strain evidence="1">SING2019-196</strain>
    </source>
</reference>
<sequence length="97" mass="9707">MQPGRSRSNPSNAVPDENVQGVMAMGSDQPLIKAVASAPPSLVEELADAAGTSNVGDVAGCESGVIPRVSVPAVTSWDQAGLEGGTGPTRCGPFKSD</sequence>
<evidence type="ECO:0000313" key="2">
    <source>
        <dbReference type="Proteomes" id="UP001279734"/>
    </source>
</evidence>
<evidence type="ECO:0000313" key="1">
    <source>
        <dbReference type="EMBL" id="GMH13993.1"/>
    </source>
</evidence>
<dbReference type="AlphaFoldDB" id="A0AAD3XR26"/>
<organism evidence="1 2">
    <name type="scientific">Nepenthes gracilis</name>
    <name type="common">Slender pitcher plant</name>
    <dbReference type="NCBI Taxonomy" id="150966"/>
    <lineage>
        <taxon>Eukaryota</taxon>
        <taxon>Viridiplantae</taxon>
        <taxon>Streptophyta</taxon>
        <taxon>Embryophyta</taxon>
        <taxon>Tracheophyta</taxon>
        <taxon>Spermatophyta</taxon>
        <taxon>Magnoliopsida</taxon>
        <taxon>eudicotyledons</taxon>
        <taxon>Gunneridae</taxon>
        <taxon>Pentapetalae</taxon>
        <taxon>Caryophyllales</taxon>
        <taxon>Nepenthaceae</taxon>
        <taxon>Nepenthes</taxon>
    </lineage>
</organism>
<proteinExistence type="predicted"/>
<dbReference type="EMBL" id="BSYO01000013">
    <property type="protein sequence ID" value="GMH13993.1"/>
    <property type="molecule type" value="Genomic_DNA"/>
</dbReference>
<dbReference type="Proteomes" id="UP001279734">
    <property type="component" value="Unassembled WGS sequence"/>
</dbReference>
<protein>
    <submittedName>
        <fullName evidence="1">Uncharacterized protein</fullName>
    </submittedName>
</protein>
<keyword evidence="2" id="KW-1185">Reference proteome</keyword>
<comment type="caution">
    <text evidence="1">The sequence shown here is derived from an EMBL/GenBank/DDBJ whole genome shotgun (WGS) entry which is preliminary data.</text>
</comment>
<gene>
    <name evidence="1" type="ORF">Nepgr_015834</name>
</gene>
<accession>A0AAD3XR26</accession>